<keyword evidence="3" id="KW-0238">DNA-binding</keyword>
<dbReference type="PROSITE" id="PS50931">
    <property type="entry name" value="HTH_LYSR"/>
    <property type="match status" value="1"/>
</dbReference>
<gene>
    <name evidence="6" type="ORF">FN924_01105</name>
</gene>
<dbReference type="InterPro" id="IPR036390">
    <property type="entry name" value="WH_DNA-bd_sf"/>
</dbReference>
<dbReference type="InterPro" id="IPR000847">
    <property type="entry name" value="LysR_HTH_N"/>
</dbReference>
<proteinExistence type="inferred from homology"/>
<dbReference type="SUPFAM" id="SSF53850">
    <property type="entry name" value="Periplasmic binding protein-like II"/>
    <property type="match status" value="1"/>
</dbReference>
<evidence type="ECO:0000256" key="3">
    <source>
        <dbReference type="ARBA" id="ARBA00023125"/>
    </source>
</evidence>
<accession>A0A516KC21</accession>
<keyword evidence="4" id="KW-0804">Transcription</keyword>
<protein>
    <submittedName>
        <fullName evidence="6">LysR family transcriptional regulator</fullName>
    </submittedName>
</protein>
<dbReference type="PANTHER" id="PTHR30126:SF40">
    <property type="entry name" value="HTH-TYPE TRANSCRIPTIONAL REGULATOR GLTR"/>
    <property type="match status" value="1"/>
</dbReference>
<dbReference type="PRINTS" id="PR00039">
    <property type="entry name" value="HTHLYSR"/>
</dbReference>
<dbReference type="GO" id="GO:0003700">
    <property type="term" value="F:DNA-binding transcription factor activity"/>
    <property type="evidence" value="ECO:0007669"/>
    <property type="project" value="InterPro"/>
</dbReference>
<dbReference type="InterPro" id="IPR005119">
    <property type="entry name" value="LysR_subst-bd"/>
</dbReference>
<dbReference type="KEGG" id="aqt:FN924_01105"/>
<evidence type="ECO:0000313" key="6">
    <source>
        <dbReference type="EMBL" id="QDP38935.1"/>
    </source>
</evidence>
<dbReference type="Pfam" id="PF03466">
    <property type="entry name" value="LysR_substrate"/>
    <property type="match status" value="1"/>
</dbReference>
<dbReference type="AlphaFoldDB" id="A0A516KC21"/>
<dbReference type="CDD" id="cd05466">
    <property type="entry name" value="PBP2_LTTR_substrate"/>
    <property type="match status" value="1"/>
</dbReference>
<comment type="similarity">
    <text evidence="1">Belongs to the LysR transcriptional regulatory family.</text>
</comment>
<dbReference type="SUPFAM" id="SSF46785">
    <property type="entry name" value="Winged helix' DNA-binding domain"/>
    <property type="match status" value="1"/>
</dbReference>
<name>A0A516KC21_9BACI</name>
<dbReference type="PANTHER" id="PTHR30126">
    <property type="entry name" value="HTH-TYPE TRANSCRIPTIONAL REGULATOR"/>
    <property type="match status" value="1"/>
</dbReference>
<sequence length="294" mass="33889">MEGLDFEQLKTFVSLANNKNFTRTAEEMNVVQSTVTARIKLLEEEVGETLFIRKTRNVEITNAGKTFLAYAIQTLEIMNEGIKTTRIKSNFNNNLVIGGMNSLWDTQIFDQINSYQSCNPETAIRLITGHSKDIIEKIQYGLIDVGFVYNPSYSSLYNIYTIREEPIVLVGSAQLVEKLGSVTSEDIKNIPFIHYNWGTEFSEWFEMEIGKHETMRYRVDHTGVAVRLILNGEGIGFMFESIVEKYERENLIFRIPFTPRTAIPKRKVFMVSSKSKEERLNTFSQYMINKCNGY</sequence>
<keyword evidence="2" id="KW-0805">Transcription regulation</keyword>
<reference evidence="6 7" key="1">
    <citation type="submission" date="2019-07" db="EMBL/GenBank/DDBJ databases">
        <authorList>
            <person name="Li J."/>
        </authorList>
    </citation>
    <scope>NUCLEOTIDE SEQUENCE [LARGE SCALE GENOMIC DNA]</scope>
    <source>
        <strain evidence="6 7">TKL69</strain>
    </source>
</reference>
<organism evidence="6 7">
    <name type="scientific">Radiobacillus deserti</name>
    <dbReference type="NCBI Taxonomy" id="2594883"/>
    <lineage>
        <taxon>Bacteria</taxon>
        <taxon>Bacillati</taxon>
        <taxon>Bacillota</taxon>
        <taxon>Bacilli</taxon>
        <taxon>Bacillales</taxon>
        <taxon>Bacillaceae</taxon>
        <taxon>Radiobacillus</taxon>
    </lineage>
</organism>
<dbReference type="Pfam" id="PF00126">
    <property type="entry name" value="HTH_1"/>
    <property type="match status" value="1"/>
</dbReference>
<dbReference type="EMBL" id="CP041666">
    <property type="protein sequence ID" value="QDP38935.1"/>
    <property type="molecule type" value="Genomic_DNA"/>
</dbReference>
<dbReference type="Gene3D" id="1.10.10.10">
    <property type="entry name" value="Winged helix-like DNA-binding domain superfamily/Winged helix DNA-binding domain"/>
    <property type="match status" value="1"/>
</dbReference>
<evidence type="ECO:0000313" key="7">
    <source>
        <dbReference type="Proteomes" id="UP000315215"/>
    </source>
</evidence>
<dbReference type="Gene3D" id="3.40.190.290">
    <property type="match status" value="1"/>
</dbReference>
<evidence type="ECO:0000256" key="2">
    <source>
        <dbReference type="ARBA" id="ARBA00023015"/>
    </source>
</evidence>
<dbReference type="Proteomes" id="UP000315215">
    <property type="component" value="Chromosome"/>
</dbReference>
<evidence type="ECO:0000256" key="1">
    <source>
        <dbReference type="ARBA" id="ARBA00009437"/>
    </source>
</evidence>
<evidence type="ECO:0000256" key="4">
    <source>
        <dbReference type="ARBA" id="ARBA00023163"/>
    </source>
</evidence>
<dbReference type="FunFam" id="1.10.10.10:FF:000001">
    <property type="entry name" value="LysR family transcriptional regulator"/>
    <property type="match status" value="1"/>
</dbReference>
<evidence type="ECO:0000259" key="5">
    <source>
        <dbReference type="PROSITE" id="PS50931"/>
    </source>
</evidence>
<keyword evidence="7" id="KW-1185">Reference proteome</keyword>
<dbReference type="GO" id="GO:0000976">
    <property type="term" value="F:transcription cis-regulatory region binding"/>
    <property type="evidence" value="ECO:0007669"/>
    <property type="project" value="TreeGrafter"/>
</dbReference>
<feature type="domain" description="HTH lysR-type" evidence="5">
    <location>
        <begin position="4"/>
        <end position="61"/>
    </location>
</feature>
<dbReference type="InterPro" id="IPR036388">
    <property type="entry name" value="WH-like_DNA-bd_sf"/>
</dbReference>